<dbReference type="InterPro" id="IPR012334">
    <property type="entry name" value="Pectin_lyas_fold"/>
</dbReference>
<keyword evidence="3 9" id="KW-0378">Hydrolase</keyword>
<dbReference type="SUPFAM" id="SSF51126">
    <property type="entry name" value="Pectin lyase-like"/>
    <property type="match status" value="1"/>
</dbReference>
<keyword evidence="2" id="KW-0677">Repeat</keyword>
<evidence type="ECO:0000256" key="4">
    <source>
        <dbReference type="ARBA" id="ARBA00023180"/>
    </source>
</evidence>
<dbReference type="Proteomes" id="UP000664795">
    <property type="component" value="Unassembled WGS sequence"/>
</dbReference>
<evidence type="ECO:0000256" key="6">
    <source>
        <dbReference type="ARBA" id="ARBA00023295"/>
    </source>
</evidence>
<accession>A0A939G7Z0</accession>
<dbReference type="InterPro" id="IPR011050">
    <property type="entry name" value="Pectin_lyase_fold/virulence"/>
</dbReference>
<keyword evidence="12" id="KW-1185">Reference proteome</keyword>
<reference evidence="11 12" key="1">
    <citation type="submission" date="2021-03" db="EMBL/GenBank/DDBJ databases">
        <title>Fibrella sp. HMF5036 genome sequencing and assembly.</title>
        <authorList>
            <person name="Kang H."/>
            <person name="Kim H."/>
            <person name="Bae S."/>
            <person name="Joh K."/>
        </authorList>
    </citation>
    <scope>NUCLEOTIDE SEQUENCE [LARGE SCALE GENOMIC DNA]</scope>
    <source>
        <strain evidence="11 12">HMF5036</strain>
    </source>
</reference>
<feature type="signal peptide" evidence="10">
    <location>
        <begin position="1"/>
        <end position="18"/>
    </location>
</feature>
<organism evidence="11 12">
    <name type="scientific">Fibrella aquatilis</name>
    <dbReference type="NCBI Taxonomy" id="2817059"/>
    <lineage>
        <taxon>Bacteria</taxon>
        <taxon>Pseudomonadati</taxon>
        <taxon>Bacteroidota</taxon>
        <taxon>Cytophagia</taxon>
        <taxon>Cytophagales</taxon>
        <taxon>Spirosomataceae</taxon>
        <taxon>Fibrella</taxon>
    </lineage>
</organism>
<dbReference type="Pfam" id="PF00295">
    <property type="entry name" value="Glyco_hydro_28"/>
    <property type="match status" value="1"/>
</dbReference>
<comment type="function">
    <text evidence="8">Pectinolytic enzyme involved in the degradation of xylogalacturonan (xga), a galacturonan backbone heavily substituted with xylose, and which is one important component of the hairy regions of pectin. Activity requires a galacturonic acid backbone substituted with xylose.</text>
</comment>
<gene>
    <name evidence="11" type="ORF">J2I48_22890</name>
</gene>
<feature type="chain" id="PRO_5037060940" evidence="10">
    <location>
        <begin position="19"/>
        <end position="479"/>
    </location>
</feature>
<dbReference type="EMBL" id="JAFMYU010000023">
    <property type="protein sequence ID" value="MBO0933874.1"/>
    <property type="molecule type" value="Genomic_DNA"/>
</dbReference>
<dbReference type="GO" id="GO:0000272">
    <property type="term" value="P:polysaccharide catabolic process"/>
    <property type="evidence" value="ECO:0007669"/>
    <property type="project" value="UniProtKB-KW"/>
</dbReference>
<dbReference type="AlphaFoldDB" id="A0A939G7Z0"/>
<dbReference type="RefSeq" id="WP_207337838.1">
    <property type="nucleotide sequence ID" value="NZ_JAFMYU010000023.1"/>
</dbReference>
<dbReference type="InterPro" id="IPR000743">
    <property type="entry name" value="Glyco_hydro_28"/>
</dbReference>
<keyword evidence="10" id="KW-0732">Signal</keyword>
<keyword evidence="6 9" id="KW-0326">Glycosidase</keyword>
<evidence type="ECO:0000256" key="3">
    <source>
        <dbReference type="ARBA" id="ARBA00022801"/>
    </source>
</evidence>
<evidence type="ECO:0000256" key="1">
    <source>
        <dbReference type="ARBA" id="ARBA00008834"/>
    </source>
</evidence>
<evidence type="ECO:0000313" key="11">
    <source>
        <dbReference type="EMBL" id="MBO0933874.1"/>
    </source>
</evidence>
<proteinExistence type="inferred from homology"/>
<evidence type="ECO:0000256" key="7">
    <source>
        <dbReference type="ARBA" id="ARBA00023326"/>
    </source>
</evidence>
<keyword evidence="5" id="KW-0119">Carbohydrate metabolism</keyword>
<evidence type="ECO:0000256" key="5">
    <source>
        <dbReference type="ARBA" id="ARBA00023277"/>
    </source>
</evidence>
<evidence type="ECO:0000256" key="10">
    <source>
        <dbReference type="SAM" id="SignalP"/>
    </source>
</evidence>
<evidence type="ECO:0000256" key="9">
    <source>
        <dbReference type="RuleBase" id="RU361169"/>
    </source>
</evidence>
<evidence type="ECO:0000256" key="2">
    <source>
        <dbReference type="ARBA" id="ARBA00022737"/>
    </source>
</evidence>
<sequence length="479" mass="53434">MNIPLLSFFLLTTSQLLANQLITYPAPDSARQATDFSVTVNGKPVFVYDNAVSAMTTFSFAGSVLIEITSTHDLRWVDIRPKSLAIPVSVTPTKLTFRLTKPGQLSIERNGEHTRALYVFAAPPEQDVPKPTDPGVRYFAPGKIYDVGTLTLNSNETIYIAGGAIVRGNIQATDAKNIRIRGRGILDASQLKGGRLVRLWRCQQIDIEGITITDSPGWTLVLLDCDHVTIHDLKEVCWRNGSDGIDLVGTSHVQIRDCFLRNNDDNIVIKSFSVNPSTFYSQPGLGRDVTDILVERCVIWNMPWGNALEIGFELRCQTINTITFRNCDLIHVDRGAALSIHNGDQATVERITYDNIRVEDAPHKLVDLAVFWSQYSTDMPTTEAERARQYLHGAWDGVLRVAAGEVAAHARSRGQIRDILFRNIAVTDGQFPYSILCGYDARHRIENVRFKGLTIHGKPIRSAQAGHFSLENATRVYWK</sequence>
<evidence type="ECO:0000256" key="8">
    <source>
        <dbReference type="ARBA" id="ARBA00037278"/>
    </source>
</evidence>
<keyword evidence="7" id="KW-0624">Polysaccharide degradation</keyword>
<dbReference type="GO" id="GO:0004650">
    <property type="term" value="F:polygalacturonase activity"/>
    <property type="evidence" value="ECO:0007669"/>
    <property type="project" value="InterPro"/>
</dbReference>
<protein>
    <submittedName>
        <fullName evidence="11">Right-handed parallel beta-helix repeat-containing protein</fullName>
    </submittedName>
</protein>
<dbReference type="PANTHER" id="PTHR31736">
    <property type="match status" value="1"/>
</dbReference>
<keyword evidence="4" id="KW-0325">Glycoprotein</keyword>
<dbReference type="Gene3D" id="2.160.20.10">
    <property type="entry name" value="Single-stranded right-handed beta-helix, Pectin lyase-like"/>
    <property type="match status" value="1"/>
</dbReference>
<dbReference type="PANTHER" id="PTHR31736:SF9">
    <property type="entry name" value="ENDO-XYLOGALACTURONAN HYDROLASE A-RELATED"/>
    <property type="match status" value="1"/>
</dbReference>
<comment type="similarity">
    <text evidence="1 9">Belongs to the glycosyl hydrolase 28 family.</text>
</comment>
<evidence type="ECO:0000313" key="12">
    <source>
        <dbReference type="Proteomes" id="UP000664795"/>
    </source>
</evidence>
<comment type="caution">
    <text evidence="11">The sequence shown here is derived from an EMBL/GenBank/DDBJ whole genome shotgun (WGS) entry which is preliminary data.</text>
</comment>
<name>A0A939G7Z0_9BACT</name>